<evidence type="ECO:0000313" key="6">
    <source>
        <dbReference type="Proteomes" id="UP001285354"/>
    </source>
</evidence>
<keyword evidence="3" id="KW-0808">Transferase</keyword>
<keyword evidence="2" id="KW-0637">Prenyltransferase</keyword>
<dbReference type="EMBL" id="JAUBYV010000008">
    <property type="protein sequence ID" value="KAK2625028.1"/>
    <property type="molecule type" value="Genomic_DNA"/>
</dbReference>
<dbReference type="GO" id="GO:0008318">
    <property type="term" value="F:protein prenyltransferase activity"/>
    <property type="evidence" value="ECO:0007669"/>
    <property type="project" value="InterPro"/>
</dbReference>
<keyword evidence="6" id="KW-1185">Reference proteome</keyword>
<dbReference type="Proteomes" id="UP001285354">
    <property type="component" value="Unassembled WGS sequence"/>
</dbReference>
<evidence type="ECO:0000256" key="1">
    <source>
        <dbReference type="ARBA" id="ARBA00006734"/>
    </source>
</evidence>
<organism evidence="5 6">
    <name type="scientific">Diplocarpon rosae</name>
    <dbReference type="NCBI Taxonomy" id="946125"/>
    <lineage>
        <taxon>Eukaryota</taxon>
        <taxon>Fungi</taxon>
        <taxon>Dikarya</taxon>
        <taxon>Ascomycota</taxon>
        <taxon>Pezizomycotina</taxon>
        <taxon>Leotiomycetes</taxon>
        <taxon>Helotiales</taxon>
        <taxon>Drepanopezizaceae</taxon>
        <taxon>Diplocarpon</taxon>
    </lineage>
</organism>
<dbReference type="PANTHER" id="PTHR11129:SF3">
    <property type="entry name" value="PROTEIN PRENYLTRANSFERASE ALPHA SUBUNIT REPEAT-CONTAINING PROTEIN 1"/>
    <property type="match status" value="1"/>
</dbReference>
<comment type="similarity">
    <text evidence="1">Belongs to the protein prenyltransferase subunit alpha family.</text>
</comment>
<dbReference type="InterPro" id="IPR002088">
    <property type="entry name" value="Prenyl_trans_a"/>
</dbReference>
<protein>
    <submittedName>
        <fullName evidence="5">Uncharacterized protein</fullName>
    </submittedName>
</protein>
<dbReference type="Gene3D" id="1.25.40.120">
    <property type="entry name" value="Protein prenylyltransferase"/>
    <property type="match status" value="1"/>
</dbReference>
<evidence type="ECO:0000256" key="2">
    <source>
        <dbReference type="ARBA" id="ARBA00022602"/>
    </source>
</evidence>
<gene>
    <name evidence="5" type="ORF">QTJ16_005397</name>
</gene>
<dbReference type="AlphaFoldDB" id="A0AAD9SUW2"/>
<dbReference type="PANTHER" id="PTHR11129">
    <property type="entry name" value="PROTEIN FARNESYLTRANSFERASE ALPHA SUBUNIT/RAB GERANYLGERANYL TRANSFERASE ALPHA SUBUNIT"/>
    <property type="match status" value="1"/>
</dbReference>
<dbReference type="GO" id="GO:0005737">
    <property type="term" value="C:cytoplasm"/>
    <property type="evidence" value="ECO:0007669"/>
    <property type="project" value="TreeGrafter"/>
</dbReference>
<comment type="caution">
    <text evidence="5">The sequence shown here is derived from an EMBL/GenBank/DDBJ whole genome shotgun (WGS) entry which is preliminary data.</text>
</comment>
<dbReference type="Pfam" id="PF01239">
    <property type="entry name" value="PPTA"/>
    <property type="match status" value="1"/>
</dbReference>
<proteinExistence type="inferred from homology"/>
<name>A0AAD9SUW2_9HELO</name>
<evidence type="ECO:0000256" key="4">
    <source>
        <dbReference type="ARBA" id="ARBA00022737"/>
    </source>
</evidence>
<evidence type="ECO:0000313" key="5">
    <source>
        <dbReference type="EMBL" id="KAK2625028.1"/>
    </source>
</evidence>
<evidence type="ECO:0000256" key="3">
    <source>
        <dbReference type="ARBA" id="ARBA00022679"/>
    </source>
</evidence>
<accession>A0AAD9SUW2</accession>
<dbReference type="SUPFAM" id="SSF48439">
    <property type="entry name" value="Protein prenylyltransferase"/>
    <property type="match status" value="1"/>
</dbReference>
<reference evidence="5" key="1">
    <citation type="submission" date="2023-06" db="EMBL/GenBank/DDBJ databases">
        <title>Draft genome of Marssonina rosae.</title>
        <authorList>
            <person name="Cheng Q."/>
        </authorList>
    </citation>
    <scope>NUCLEOTIDE SEQUENCE</scope>
    <source>
        <strain evidence="5">R4</strain>
    </source>
</reference>
<keyword evidence="4" id="KW-0677">Repeat</keyword>
<sequence>MSRSLDPETTASLQNDDLTTIYNDVVSALCRSSEGLLEIEFLGKSHPLPPHCNVLVDGNSMATTKAKLVQAFMVARQVFLKYARQCPEEREQDLRDASAVILLLDPEHLTAANARKKIIRKRQFGSEKQLEELLKTEMRWLDGYLTSRLHRHTKSPTLWGHRRWLLEVWNGTGLKHDIRLSLKDVVLVAAELHPRNYYAWSHMRWLVQIFDAGPTKQNSTSRIVSDHSDITFVVKDWCLKNPSDISGFSFLLFCLFDVLPNGSLAQIRVCSSICDEVLRFAVSFRWTHESVWIFLRTAAASRYVSRAVRASFFQAIEGFSIQKDGQPVLQAAKQWCIKNQQSSEIE</sequence>